<proteinExistence type="predicted"/>
<dbReference type="EMBL" id="UINC01028988">
    <property type="protein sequence ID" value="SVB10959.1"/>
    <property type="molecule type" value="Genomic_DNA"/>
</dbReference>
<evidence type="ECO:0008006" key="2">
    <source>
        <dbReference type="Google" id="ProtNLM"/>
    </source>
</evidence>
<sequence>MKYCFSTIITIFFINCHGTSYQYFDGTFDEAKAAAGSKLIFIKFYTNT</sequence>
<protein>
    <recommendedName>
        <fullName evidence="2">Thioredoxin domain-containing protein</fullName>
    </recommendedName>
</protein>
<dbReference type="AlphaFoldDB" id="A0A382BBF8"/>
<reference evidence="1" key="1">
    <citation type="submission" date="2018-05" db="EMBL/GenBank/DDBJ databases">
        <authorList>
            <person name="Lanie J.A."/>
            <person name="Ng W.-L."/>
            <person name="Kazmierczak K.M."/>
            <person name="Andrzejewski T.M."/>
            <person name="Davidsen T.M."/>
            <person name="Wayne K.J."/>
            <person name="Tettelin H."/>
            <person name="Glass J.I."/>
            <person name="Rusch D."/>
            <person name="Podicherti R."/>
            <person name="Tsui H.-C.T."/>
            <person name="Winkler M.E."/>
        </authorList>
    </citation>
    <scope>NUCLEOTIDE SEQUENCE</scope>
</reference>
<accession>A0A382BBF8</accession>
<evidence type="ECO:0000313" key="1">
    <source>
        <dbReference type="EMBL" id="SVB10959.1"/>
    </source>
</evidence>
<name>A0A382BBF8_9ZZZZ</name>
<organism evidence="1">
    <name type="scientific">marine metagenome</name>
    <dbReference type="NCBI Taxonomy" id="408172"/>
    <lineage>
        <taxon>unclassified sequences</taxon>
        <taxon>metagenomes</taxon>
        <taxon>ecological metagenomes</taxon>
    </lineage>
</organism>
<gene>
    <name evidence="1" type="ORF">METZ01_LOCUS163813</name>
</gene>